<dbReference type="Proteomes" id="UP000827092">
    <property type="component" value="Unassembled WGS sequence"/>
</dbReference>
<name>A0AAV6VWF1_9ARAC</name>
<keyword evidence="2" id="KW-1185">Reference proteome</keyword>
<sequence>MPLFSKSALCSERRTVLGTTQNLEDADAVSFPDDSLWLSEGKCLWRKNQDLGLASDYKNDDLIRSVCRMCSALAYIPLEFIDDEWVIIWAYNIRKLSPFIDYFVDEWMDNPNKPIKLWNVHSQRHRTNNPVEGSKLNSTIGRKQPNIYLLVETLKGQSKPNICSIAM</sequence>
<organism evidence="1 2">
    <name type="scientific">Oedothorax gibbosus</name>
    <dbReference type="NCBI Taxonomy" id="931172"/>
    <lineage>
        <taxon>Eukaryota</taxon>
        <taxon>Metazoa</taxon>
        <taxon>Ecdysozoa</taxon>
        <taxon>Arthropoda</taxon>
        <taxon>Chelicerata</taxon>
        <taxon>Arachnida</taxon>
        <taxon>Araneae</taxon>
        <taxon>Araneomorphae</taxon>
        <taxon>Entelegynae</taxon>
        <taxon>Araneoidea</taxon>
        <taxon>Linyphiidae</taxon>
        <taxon>Erigoninae</taxon>
        <taxon>Oedothorax</taxon>
    </lineage>
</organism>
<dbReference type="AlphaFoldDB" id="A0AAV6VWF1"/>
<evidence type="ECO:0000313" key="2">
    <source>
        <dbReference type="Proteomes" id="UP000827092"/>
    </source>
</evidence>
<reference evidence="1 2" key="1">
    <citation type="journal article" date="2022" name="Nat. Ecol. Evol.">
        <title>A masculinizing supergene underlies an exaggerated male reproductive morph in a spider.</title>
        <authorList>
            <person name="Hendrickx F."/>
            <person name="De Corte Z."/>
            <person name="Sonet G."/>
            <person name="Van Belleghem S.M."/>
            <person name="Kostlbacher S."/>
            <person name="Vangestel C."/>
        </authorList>
    </citation>
    <scope>NUCLEOTIDE SEQUENCE [LARGE SCALE GENOMIC DNA]</scope>
    <source>
        <strain evidence="1">W744_W776</strain>
    </source>
</reference>
<evidence type="ECO:0000313" key="1">
    <source>
        <dbReference type="EMBL" id="KAG8201267.1"/>
    </source>
</evidence>
<protein>
    <submittedName>
        <fullName evidence="1">Uncharacterized protein</fullName>
    </submittedName>
</protein>
<dbReference type="EMBL" id="JAFNEN010000006">
    <property type="protein sequence ID" value="KAG8201267.1"/>
    <property type="molecule type" value="Genomic_DNA"/>
</dbReference>
<gene>
    <name evidence="1" type="ORF">JTE90_016753</name>
</gene>
<proteinExistence type="predicted"/>
<accession>A0AAV6VWF1</accession>
<comment type="caution">
    <text evidence="1">The sequence shown here is derived from an EMBL/GenBank/DDBJ whole genome shotgun (WGS) entry which is preliminary data.</text>
</comment>